<keyword evidence="1" id="KW-1133">Transmembrane helix</keyword>
<keyword evidence="3" id="KW-0378">Hydrolase</keyword>
<dbReference type="CDD" id="cd10917">
    <property type="entry name" value="CE4_NodB_like_6s_7s"/>
    <property type="match status" value="3"/>
</dbReference>
<proteinExistence type="predicted"/>
<feature type="domain" description="NodB homology" evidence="2">
    <location>
        <begin position="664"/>
        <end position="857"/>
    </location>
</feature>
<dbReference type="AlphaFoldDB" id="A0A2T0B747"/>
<dbReference type="EMBL" id="PVXO01000018">
    <property type="protein sequence ID" value="PRR79685.1"/>
    <property type="molecule type" value="Genomic_DNA"/>
</dbReference>
<dbReference type="PROSITE" id="PS51677">
    <property type="entry name" value="NODB"/>
    <property type="match status" value="3"/>
</dbReference>
<dbReference type="GO" id="GO:0016810">
    <property type="term" value="F:hydrolase activity, acting on carbon-nitrogen (but not peptide) bonds"/>
    <property type="evidence" value="ECO:0007669"/>
    <property type="project" value="InterPro"/>
</dbReference>
<dbReference type="InterPro" id="IPR011330">
    <property type="entry name" value="Glyco_hydro/deAcase_b/a-brl"/>
</dbReference>
<evidence type="ECO:0000259" key="2">
    <source>
        <dbReference type="PROSITE" id="PS51677"/>
    </source>
</evidence>
<comment type="caution">
    <text evidence="3">The sequence shown here is derived from an EMBL/GenBank/DDBJ whole genome shotgun (WGS) entry which is preliminary data.</text>
</comment>
<dbReference type="Proteomes" id="UP000239706">
    <property type="component" value="Unassembled WGS sequence"/>
</dbReference>
<keyword evidence="1" id="KW-0812">Transmembrane</keyword>
<feature type="transmembrane region" description="Helical" evidence="1">
    <location>
        <begin position="5"/>
        <end position="22"/>
    </location>
</feature>
<feature type="domain" description="NodB homology" evidence="2">
    <location>
        <begin position="73"/>
        <end position="260"/>
    </location>
</feature>
<dbReference type="InterPro" id="IPR050248">
    <property type="entry name" value="Polysacc_deacetylase_ArnD"/>
</dbReference>
<gene>
    <name evidence="3" type="primary">pdaC</name>
    <name evidence="3" type="ORF">CLLI_07180</name>
</gene>
<dbReference type="InterPro" id="IPR002509">
    <property type="entry name" value="NODB_dom"/>
</dbReference>
<protein>
    <submittedName>
        <fullName evidence="3">Peptidoglycan-N-acetylmuramic acid deacetylase PdaC</fullName>
        <ecNumber evidence="3">3.5.1.-</ecNumber>
    </submittedName>
</protein>
<dbReference type="Gene3D" id="3.20.20.370">
    <property type="entry name" value="Glycoside hydrolase/deacetylase"/>
    <property type="match status" value="3"/>
</dbReference>
<organism evidence="3 4">
    <name type="scientific">Clostridium liquoris</name>
    <dbReference type="NCBI Taxonomy" id="1289519"/>
    <lineage>
        <taxon>Bacteria</taxon>
        <taxon>Bacillati</taxon>
        <taxon>Bacillota</taxon>
        <taxon>Clostridia</taxon>
        <taxon>Eubacteriales</taxon>
        <taxon>Clostridiaceae</taxon>
        <taxon>Clostridium</taxon>
    </lineage>
</organism>
<dbReference type="OrthoDB" id="9812065at2"/>
<evidence type="ECO:0000313" key="4">
    <source>
        <dbReference type="Proteomes" id="UP000239706"/>
    </source>
</evidence>
<dbReference type="GO" id="GO:0005975">
    <property type="term" value="P:carbohydrate metabolic process"/>
    <property type="evidence" value="ECO:0007669"/>
    <property type="project" value="InterPro"/>
</dbReference>
<accession>A0A2T0B747</accession>
<name>A0A2T0B747_9CLOT</name>
<dbReference type="EC" id="3.5.1.-" evidence="3"/>
<evidence type="ECO:0000313" key="3">
    <source>
        <dbReference type="EMBL" id="PRR79685.1"/>
    </source>
</evidence>
<sequence length="867" mass="98246">MDRKYIVGTIILLVCIFIGIFIHKNYNVDINSGEIAISKKSNYDASKEIKQALNSFDSSKKADIITNVNTSSNVVALSFEGLCNKDTMDKIIHMLDEYGIKATFFIPGIKAAEDPSIVKVIQKSGQDIGNGTLSGIKNMEKLSKEQLVTDFCRTNKILKSITGKDTVLLKCNSTVYNDNILTAAYASGNKYAVNSNHYLSYQSFKNYDQAYGYINNLEKGAIISIKLEGVLDSFEYGEKTVEEKPAIDKQAGIKEGKSKEEEQVTIIQTVEWLLKSIQEQNKTVVKVAELPNIIEHNELQNNKNILNKVYNQNNKSKNNKIQNNKIRNNKVQNNKSKNNEVKNNVDSINFKELVRKNNKKLAPVVSEFYTTQRALSYTFRGISNEASLDNILKMMDKLNAKGTFFVIKEEILKYPDRINKILSKGHEIGNGGITTNSNLLNKSTEEICKEIYEVDKLLKEKGINTNAYMAGYGYIDPQIQEALSAITNIPSLKNYELFTYSKAPIVNKYKDMSAEEILRSYFNINSYVSLRKGEIVYFRLDSNLFKNDELIANIIELLTKNYVQNGYVSKYNEKSQSYDLAQKPLGYSVVTLGNLQKTIETSSQFGRYNIMSNPIPMKERTDEEAAKMIKTNYIGNEYIDLSDFSEEEKLSIDKSGTIDTNSENVIFFTFDDWGGDPVINEILDVLNKHKVKATFFVISKYADINSNISNANPNLLRTIALNGHDIGSHNYNHELLDTSKKELEVSLAKSYDVMESVIGDLDSLRPYFRPPTLLLRKEGLEAVYESGYKYTINGNITTHDYERPSAQDIVNYIERGLVKGRGNVVVMHMNDQAYYTAEALDIFLTNNEKGLYGEKYKIAKLSDYLEK</sequence>
<dbReference type="RefSeq" id="WP_106062885.1">
    <property type="nucleotide sequence ID" value="NZ_PVXO01000018.1"/>
</dbReference>
<dbReference type="Pfam" id="PF01522">
    <property type="entry name" value="Polysacc_deac_1"/>
    <property type="match status" value="3"/>
</dbReference>
<evidence type="ECO:0000256" key="1">
    <source>
        <dbReference type="SAM" id="Phobius"/>
    </source>
</evidence>
<dbReference type="PANTHER" id="PTHR10587">
    <property type="entry name" value="GLYCOSYL TRANSFERASE-RELATED"/>
    <property type="match status" value="1"/>
</dbReference>
<dbReference type="SUPFAM" id="SSF88713">
    <property type="entry name" value="Glycoside hydrolase/deacetylase"/>
    <property type="match status" value="3"/>
</dbReference>
<keyword evidence="4" id="KW-1185">Reference proteome</keyword>
<keyword evidence="1" id="KW-0472">Membrane</keyword>
<reference evidence="3 4" key="1">
    <citation type="submission" date="2018-03" db="EMBL/GenBank/DDBJ databases">
        <title>Genome sequence of Clostridium liquoris DSM 100320.</title>
        <authorList>
            <person name="Poehlein A."/>
            <person name="Daniel R."/>
        </authorList>
    </citation>
    <scope>NUCLEOTIDE SEQUENCE [LARGE SCALE GENOMIC DNA]</scope>
    <source>
        <strain evidence="3 4">DSM 100320</strain>
    </source>
</reference>
<feature type="domain" description="NodB homology" evidence="2">
    <location>
        <begin position="373"/>
        <end position="566"/>
    </location>
</feature>